<dbReference type="GO" id="GO:0015085">
    <property type="term" value="F:calcium ion transmembrane transporter activity"/>
    <property type="evidence" value="ECO:0007669"/>
    <property type="project" value="TreeGrafter"/>
</dbReference>
<dbReference type="Pfam" id="PF01169">
    <property type="entry name" value="GDT1"/>
    <property type="match status" value="1"/>
</dbReference>
<sequence>MPNLTLVLFLSTLLFSSSFAFQSDELLLDDEEFGLEGGSHPRSPEPVISDSPPKQTPSIRRRYSDPDLDSKIQFTLEHAFGDSDFSSAGTFSARLKTWSHGGQTLTKLRFARNEFSDEEKDAFKNLLKGDDFYRIRLPSNVVTPPGREYVIASVRARCLPRDGLDEHIVIHMDGANILAVSYGSPGACPYPRQLKLPGKWTFNSHTILKSSEQAPRTPIFTEEILGSSENMEGEAEAPVERSFWAKYWMYLIPLGLIVMNAVTQASNMAEEQPAGYVTRTTCIRRLRHPKATVLSGALSALFVMTILSTGLGRIVPNLISRKHTNSAATVLYAFFGLRLLYIAWRSSDSKSSQKKEMEEVEEKLESGQGKTPFRRFFSRFCTPIFLESFILTFLAEWGDRSQIATIALATHKNAIGVAIGASVGHTICTSLAVVGGSMLASRISQRTVATVGGLLFLGFSVSSYFYPPL</sequence>
<dbReference type="GO" id="GO:0016020">
    <property type="term" value="C:membrane"/>
    <property type="evidence" value="ECO:0007669"/>
    <property type="project" value="UniProtKB-SubCell"/>
</dbReference>
<dbReference type="GO" id="GO:0005384">
    <property type="term" value="F:manganese ion transmembrane transporter activity"/>
    <property type="evidence" value="ECO:0007669"/>
    <property type="project" value="TreeGrafter"/>
</dbReference>
<evidence type="ECO:0000256" key="3">
    <source>
        <dbReference type="ARBA" id="ARBA00022692"/>
    </source>
</evidence>
<evidence type="ECO:0000256" key="7">
    <source>
        <dbReference type="SAM" id="Phobius"/>
    </source>
</evidence>
<feature type="transmembrane region" description="Helical" evidence="7">
    <location>
        <begin position="327"/>
        <end position="344"/>
    </location>
</feature>
<organism evidence="9">
    <name type="scientific">Brassica cretica</name>
    <name type="common">Mustard</name>
    <dbReference type="NCBI Taxonomy" id="69181"/>
    <lineage>
        <taxon>Eukaryota</taxon>
        <taxon>Viridiplantae</taxon>
        <taxon>Streptophyta</taxon>
        <taxon>Embryophyta</taxon>
        <taxon>Tracheophyta</taxon>
        <taxon>Spermatophyta</taxon>
        <taxon>Magnoliopsida</taxon>
        <taxon>eudicotyledons</taxon>
        <taxon>Gunneridae</taxon>
        <taxon>Pentapetalae</taxon>
        <taxon>rosids</taxon>
        <taxon>malvids</taxon>
        <taxon>Brassicales</taxon>
        <taxon>Brassicaceae</taxon>
        <taxon>Brassiceae</taxon>
        <taxon>Brassica</taxon>
    </lineage>
</organism>
<evidence type="ECO:0000256" key="2">
    <source>
        <dbReference type="ARBA" id="ARBA00009190"/>
    </source>
</evidence>
<evidence type="ECO:0000313" key="9">
    <source>
        <dbReference type="EMBL" id="KAF2601875.1"/>
    </source>
</evidence>
<feature type="signal peptide" evidence="8">
    <location>
        <begin position="1"/>
        <end position="20"/>
    </location>
</feature>
<keyword evidence="4 7" id="KW-1133">Transmembrane helix</keyword>
<dbReference type="GO" id="GO:0032468">
    <property type="term" value="P:Golgi calcium ion homeostasis"/>
    <property type="evidence" value="ECO:0007669"/>
    <property type="project" value="TreeGrafter"/>
</dbReference>
<dbReference type="CDD" id="cd22209">
    <property type="entry name" value="EMC10"/>
    <property type="match status" value="1"/>
</dbReference>
<dbReference type="InterPro" id="IPR001727">
    <property type="entry name" value="GDT1-like"/>
</dbReference>
<evidence type="ECO:0000256" key="6">
    <source>
        <dbReference type="SAM" id="MobiDB-lite"/>
    </source>
</evidence>
<feature type="transmembrane region" description="Helical" evidence="7">
    <location>
        <begin position="293"/>
        <end position="315"/>
    </location>
</feature>
<accession>A0A8S9L532</accession>
<keyword evidence="3 7" id="KW-0812">Transmembrane</keyword>
<evidence type="ECO:0000256" key="5">
    <source>
        <dbReference type="ARBA" id="ARBA00023136"/>
    </source>
</evidence>
<dbReference type="PANTHER" id="PTHR12608">
    <property type="entry name" value="TRANSMEMBRANE PROTEIN HTP-1 RELATED"/>
    <property type="match status" value="1"/>
</dbReference>
<comment type="caution">
    <text evidence="9">The sequence shown here is derived from an EMBL/GenBank/DDBJ whole genome shotgun (WGS) entry which is preliminary data.</text>
</comment>
<comment type="similarity">
    <text evidence="2">Belongs to the GDT1 family.</text>
</comment>
<dbReference type="Pfam" id="PF21203">
    <property type="entry name" value="ECM10"/>
    <property type="match status" value="1"/>
</dbReference>
<dbReference type="GO" id="GO:0005794">
    <property type="term" value="C:Golgi apparatus"/>
    <property type="evidence" value="ECO:0007669"/>
    <property type="project" value="TreeGrafter"/>
</dbReference>
<evidence type="ECO:0008006" key="10">
    <source>
        <dbReference type="Google" id="ProtNLM"/>
    </source>
</evidence>
<dbReference type="EMBL" id="QGKY02000094">
    <property type="protein sequence ID" value="KAF2601875.1"/>
    <property type="molecule type" value="Genomic_DNA"/>
</dbReference>
<comment type="subcellular location">
    <subcellularLocation>
        <location evidence="1">Membrane</location>
        <topology evidence="1">Multi-pass membrane protein</topology>
    </subcellularLocation>
</comment>
<evidence type="ECO:0000256" key="8">
    <source>
        <dbReference type="SAM" id="SignalP"/>
    </source>
</evidence>
<evidence type="ECO:0000256" key="1">
    <source>
        <dbReference type="ARBA" id="ARBA00004141"/>
    </source>
</evidence>
<protein>
    <recommendedName>
        <fullName evidence="10">GDT1 family protein</fullName>
    </recommendedName>
</protein>
<keyword evidence="5 7" id="KW-0472">Membrane</keyword>
<feature type="chain" id="PRO_5035912308" description="GDT1 family protein" evidence="8">
    <location>
        <begin position="21"/>
        <end position="469"/>
    </location>
</feature>
<dbReference type="PANTHER" id="PTHR12608:SF9">
    <property type="entry name" value="GDT1-LIKE PROTEIN 3"/>
    <property type="match status" value="1"/>
</dbReference>
<feature type="region of interest" description="Disordered" evidence="6">
    <location>
        <begin position="33"/>
        <end position="62"/>
    </location>
</feature>
<name>A0A8S9L532_BRACR</name>
<proteinExistence type="inferred from homology"/>
<feature type="transmembrane region" description="Helical" evidence="7">
    <location>
        <begin position="415"/>
        <end position="435"/>
    </location>
</feature>
<evidence type="ECO:0000256" key="4">
    <source>
        <dbReference type="ARBA" id="ARBA00022989"/>
    </source>
</evidence>
<feature type="transmembrane region" description="Helical" evidence="7">
    <location>
        <begin position="247"/>
        <end position="263"/>
    </location>
</feature>
<keyword evidence="8" id="KW-0732">Signal</keyword>
<feature type="transmembrane region" description="Helical" evidence="7">
    <location>
        <begin position="376"/>
        <end position="395"/>
    </location>
</feature>
<gene>
    <name evidence="9" type="ORF">F2Q70_00027192</name>
</gene>
<dbReference type="AlphaFoldDB" id="A0A8S9L532"/>
<reference evidence="9" key="1">
    <citation type="submission" date="2019-12" db="EMBL/GenBank/DDBJ databases">
        <title>Genome sequencing and annotation of Brassica cretica.</title>
        <authorList>
            <person name="Studholme D.J."/>
            <person name="Sarris P.F."/>
        </authorList>
    </citation>
    <scope>NUCLEOTIDE SEQUENCE</scope>
    <source>
        <strain evidence="9">PFS-102/07</strain>
        <tissue evidence="9">Leaf</tissue>
    </source>
</reference>
<dbReference type="GO" id="GO:0032472">
    <property type="term" value="P:Golgi calcium ion transport"/>
    <property type="evidence" value="ECO:0007669"/>
    <property type="project" value="TreeGrafter"/>
</dbReference>
<feature type="transmembrane region" description="Helical" evidence="7">
    <location>
        <begin position="447"/>
        <end position="466"/>
    </location>
</feature>